<dbReference type="Pfam" id="PF01926">
    <property type="entry name" value="MMR_HSR1"/>
    <property type="match status" value="1"/>
</dbReference>
<evidence type="ECO:0000256" key="2">
    <source>
        <dbReference type="ARBA" id="ARBA00022692"/>
    </source>
</evidence>
<dbReference type="AlphaFoldDB" id="A0A2S8GEN1"/>
<dbReference type="InterPro" id="IPR005225">
    <property type="entry name" value="Small_GTP-bd"/>
</dbReference>
<dbReference type="InterPro" id="IPR006073">
    <property type="entry name" value="GTP-bd"/>
</dbReference>
<evidence type="ECO:0000259" key="6">
    <source>
        <dbReference type="Pfam" id="PF01926"/>
    </source>
</evidence>
<dbReference type="GO" id="GO:0016020">
    <property type="term" value="C:membrane"/>
    <property type="evidence" value="ECO:0007669"/>
    <property type="project" value="UniProtKB-SubCell"/>
</dbReference>
<feature type="domain" description="G" evidence="6">
    <location>
        <begin position="66"/>
        <end position="184"/>
    </location>
</feature>
<accession>A0A2S8GEN1</accession>
<feature type="region of interest" description="Disordered" evidence="5">
    <location>
        <begin position="1"/>
        <end position="21"/>
    </location>
</feature>
<gene>
    <name evidence="7" type="ORF">C5Y93_24640</name>
</gene>
<proteinExistence type="predicted"/>
<dbReference type="Proteomes" id="UP000237819">
    <property type="component" value="Unassembled WGS sequence"/>
</dbReference>
<comment type="caution">
    <text evidence="7">The sequence shown here is derived from an EMBL/GenBank/DDBJ whole genome shotgun (WGS) entry which is preliminary data.</text>
</comment>
<name>A0A2S8GEN1_9BACT</name>
<dbReference type="EMBL" id="PUHZ01000024">
    <property type="protein sequence ID" value="PQO42915.1"/>
    <property type="molecule type" value="Genomic_DNA"/>
</dbReference>
<comment type="subcellular location">
    <subcellularLocation>
        <location evidence="1">Membrane</location>
        <topology evidence="1">Multi-pass membrane protein</topology>
    </subcellularLocation>
</comment>
<evidence type="ECO:0000256" key="5">
    <source>
        <dbReference type="SAM" id="MobiDB-lite"/>
    </source>
</evidence>
<dbReference type="SUPFAM" id="SSF52540">
    <property type="entry name" value="P-loop containing nucleoside triphosphate hydrolases"/>
    <property type="match status" value="1"/>
</dbReference>
<sequence length="455" mass="49890">MSTDSSPETTDPPPHVDDERYQDALATVRSTLDRFRGCSDKEKDLLRRDLRQMQEMESKLTSGRVEIVVFGEISTGKSALINALVGQAVTEVDVQGGWTREIWHVAWDGCGYRIPGLGSSEVVLIDTPGINEVGGAHRGEMAQEAARRSDMLLFVTDSDLNETEFSALISLAAVNKPIILVLNKADLYSPDQRKRLHEVLAQRLDGVIQAENIVETSADPREVEYVVEKADGSTSSQWRKPQPKIEELQLKMLEVLEQDGLALLALNAAMYSADKSDRIASLKLRIRNDRANQHIWGYAVVKATTVAFNPAPVADVLGGGAVDVAMVWHLAHIYGIEMTWANAEKLVKSIIQAAGWVTLGELTTHAIMWGLKAVTLGWGSVLTVLPQGAAAGYGSYIVGQAAKFYFEHGASWGNEGPKSVVQKILDKTDRKSVIQDLRDEILKKLRINQHAGSQG</sequence>
<evidence type="ECO:0000313" key="7">
    <source>
        <dbReference type="EMBL" id="PQO42915.1"/>
    </source>
</evidence>
<dbReference type="GO" id="GO:0030488">
    <property type="term" value="P:tRNA methylation"/>
    <property type="evidence" value="ECO:0007669"/>
    <property type="project" value="TreeGrafter"/>
</dbReference>
<dbReference type="InterPro" id="IPR027417">
    <property type="entry name" value="P-loop_NTPase"/>
</dbReference>
<dbReference type="GO" id="GO:0002098">
    <property type="term" value="P:tRNA wobble uridine modification"/>
    <property type="evidence" value="ECO:0007669"/>
    <property type="project" value="TreeGrafter"/>
</dbReference>
<reference evidence="7 8" key="1">
    <citation type="submission" date="2018-02" db="EMBL/GenBank/DDBJ databases">
        <title>Comparative genomes isolates from brazilian mangrove.</title>
        <authorList>
            <person name="Araujo J.E."/>
            <person name="Taketani R.G."/>
            <person name="Silva M.C.P."/>
            <person name="Loureco M.V."/>
            <person name="Andreote F.D."/>
        </authorList>
    </citation>
    <scope>NUCLEOTIDE SEQUENCE [LARGE SCALE GENOMIC DNA]</scope>
    <source>
        <strain evidence="7 8">Nap-Phe MGV</strain>
    </source>
</reference>
<keyword evidence="2" id="KW-0812">Transmembrane</keyword>
<dbReference type="Gene3D" id="3.40.50.300">
    <property type="entry name" value="P-loop containing nucleotide triphosphate hydrolases"/>
    <property type="match status" value="1"/>
</dbReference>
<evidence type="ECO:0000256" key="4">
    <source>
        <dbReference type="ARBA" id="ARBA00023136"/>
    </source>
</evidence>
<dbReference type="GO" id="GO:0005737">
    <property type="term" value="C:cytoplasm"/>
    <property type="evidence" value="ECO:0007669"/>
    <property type="project" value="TreeGrafter"/>
</dbReference>
<dbReference type="CDD" id="cd00880">
    <property type="entry name" value="Era_like"/>
    <property type="match status" value="1"/>
</dbReference>
<dbReference type="OrthoDB" id="238366at2"/>
<dbReference type="InterPro" id="IPR021147">
    <property type="entry name" value="DUF697"/>
</dbReference>
<dbReference type="RefSeq" id="WP_105338127.1">
    <property type="nucleotide sequence ID" value="NZ_PUHZ01000024.1"/>
</dbReference>
<protein>
    <submittedName>
        <fullName evidence="7">GTP-binding protein</fullName>
    </submittedName>
</protein>
<organism evidence="7 8">
    <name type="scientific">Blastopirellula marina</name>
    <dbReference type="NCBI Taxonomy" id="124"/>
    <lineage>
        <taxon>Bacteria</taxon>
        <taxon>Pseudomonadati</taxon>
        <taxon>Planctomycetota</taxon>
        <taxon>Planctomycetia</taxon>
        <taxon>Pirellulales</taxon>
        <taxon>Pirellulaceae</taxon>
        <taxon>Blastopirellula</taxon>
    </lineage>
</organism>
<evidence type="ECO:0000256" key="1">
    <source>
        <dbReference type="ARBA" id="ARBA00004141"/>
    </source>
</evidence>
<evidence type="ECO:0000256" key="3">
    <source>
        <dbReference type="ARBA" id="ARBA00022989"/>
    </source>
</evidence>
<dbReference type="NCBIfam" id="TIGR00231">
    <property type="entry name" value="small_GTP"/>
    <property type="match status" value="1"/>
</dbReference>
<evidence type="ECO:0000313" key="8">
    <source>
        <dbReference type="Proteomes" id="UP000237819"/>
    </source>
</evidence>
<dbReference type="PANTHER" id="PTHR42714">
    <property type="entry name" value="TRNA MODIFICATION GTPASE GTPBP3"/>
    <property type="match status" value="1"/>
</dbReference>
<dbReference type="Pfam" id="PF05128">
    <property type="entry name" value="DUF697"/>
    <property type="match status" value="1"/>
</dbReference>
<dbReference type="PANTHER" id="PTHR42714:SF6">
    <property type="entry name" value="TRANSLATION INITIATION FACTOR IF-2"/>
    <property type="match status" value="1"/>
</dbReference>
<keyword evidence="4" id="KW-0472">Membrane</keyword>
<keyword evidence="3" id="KW-1133">Transmembrane helix</keyword>
<dbReference type="GO" id="GO:0005525">
    <property type="term" value="F:GTP binding"/>
    <property type="evidence" value="ECO:0007669"/>
    <property type="project" value="InterPro"/>
</dbReference>